<accession>A0ACD1ADV3</accession>
<protein>
    <submittedName>
        <fullName evidence="1">Nucleoid-associated protein</fullName>
    </submittedName>
</protein>
<name>A0ACD1ADV3_9FIRM</name>
<evidence type="ECO:0000313" key="1">
    <source>
        <dbReference type="EMBL" id="QOX64718.1"/>
    </source>
</evidence>
<sequence length="341" mass="39191">MIEIRGIKMSEIIIEKSILHILDPNAGVPVLSAKGLPQDESQEFFTKHIERLWKDSELKECEFDEGENPVRDVLDQSSGEHFAAFSQQLSEVLFSIMSANVDIPAADVYFAVFRKDQGRYLGILKLNYKEAYTHSLVNMDEASSTSVIKYRTLFAGESQKIDECVFIDLSSKKLWIKERKYEINGQKDFYLSSLLLRTCPARSYKEQYKLVEKSAEQVVKKFYSGDSLKQAEVKMAIKNNVDENLEIDVEELSKAAFADSPDMQRQYREELSQKGFTEKKIKINQQIYEDLEKNHKLITDIGIKMEIPTALLKDPSKVEFIVNRDGTMSILIKNVNEVKSR</sequence>
<proteinExistence type="predicted"/>
<reference evidence="1" key="1">
    <citation type="submission" date="2019-08" db="EMBL/GenBank/DDBJ databases">
        <title>Genome sequence of Clostridiales bacterium MT110.</title>
        <authorList>
            <person name="Cao J."/>
        </authorList>
    </citation>
    <scope>NUCLEOTIDE SEQUENCE</scope>
    <source>
        <strain evidence="1">MT110</strain>
    </source>
</reference>
<evidence type="ECO:0000313" key="2">
    <source>
        <dbReference type="Proteomes" id="UP000594014"/>
    </source>
</evidence>
<organism evidence="1 2">
    <name type="scientific">Anoxybacterium hadale</name>
    <dbReference type="NCBI Taxonomy" id="3408580"/>
    <lineage>
        <taxon>Bacteria</taxon>
        <taxon>Bacillati</taxon>
        <taxon>Bacillota</taxon>
        <taxon>Clostridia</taxon>
        <taxon>Peptostreptococcales</taxon>
        <taxon>Anaerovoracaceae</taxon>
        <taxon>Anoxybacterium</taxon>
    </lineage>
</organism>
<gene>
    <name evidence="1" type="ORF">FRZ06_15875</name>
</gene>
<dbReference type="EMBL" id="CP042469">
    <property type="protein sequence ID" value="QOX64718.1"/>
    <property type="molecule type" value="Genomic_DNA"/>
</dbReference>
<dbReference type="Proteomes" id="UP000594014">
    <property type="component" value="Chromosome"/>
</dbReference>
<keyword evidence="2" id="KW-1185">Reference proteome</keyword>